<reference evidence="5 6" key="1">
    <citation type="submission" date="2013-11" db="EMBL/GenBank/DDBJ databases">
        <title>Metagenomic analysis of a methanogenic consortium involved in long chain n-alkane degradation.</title>
        <authorList>
            <person name="Davidova I.A."/>
            <person name="Callaghan A.V."/>
            <person name="Wawrik B."/>
            <person name="Pruitt S."/>
            <person name="Marks C."/>
            <person name="Duncan K.E."/>
            <person name="Suflita J.M."/>
        </authorList>
    </citation>
    <scope>NUCLEOTIDE SEQUENCE [LARGE SCALE GENOMIC DNA]</scope>
    <source>
        <strain evidence="5 6">SPR</strain>
    </source>
</reference>
<dbReference type="Pfam" id="PF00392">
    <property type="entry name" value="GntR"/>
    <property type="match status" value="1"/>
</dbReference>
<evidence type="ECO:0000256" key="3">
    <source>
        <dbReference type="ARBA" id="ARBA00023163"/>
    </source>
</evidence>
<dbReference type="InterPro" id="IPR036388">
    <property type="entry name" value="WH-like_DNA-bd_sf"/>
</dbReference>
<dbReference type="GO" id="GO:0003700">
    <property type="term" value="F:DNA-binding transcription factor activity"/>
    <property type="evidence" value="ECO:0007669"/>
    <property type="project" value="InterPro"/>
</dbReference>
<protein>
    <recommendedName>
        <fullName evidence="4">HTH gntR-type domain-containing protein</fullName>
    </recommendedName>
</protein>
<dbReference type="Proteomes" id="UP000032233">
    <property type="component" value="Unassembled WGS sequence"/>
</dbReference>
<organism evidence="5 6">
    <name type="scientific">Dethiosulfatarculus sandiegensis</name>
    <dbReference type="NCBI Taxonomy" id="1429043"/>
    <lineage>
        <taxon>Bacteria</taxon>
        <taxon>Pseudomonadati</taxon>
        <taxon>Thermodesulfobacteriota</taxon>
        <taxon>Desulfarculia</taxon>
        <taxon>Desulfarculales</taxon>
        <taxon>Desulfarculaceae</taxon>
        <taxon>Dethiosulfatarculus</taxon>
    </lineage>
</organism>
<keyword evidence="6" id="KW-1185">Reference proteome</keyword>
<keyword evidence="2" id="KW-0238">DNA-binding</keyword>
<dbReference type="STRING" id="1429043.X474_25715"/>
<evidence type="ECO:0000256" key="2">
    <source>
        <dbReference type="ARBA" id="ARBA00023125"/>
    </source>
</evidence>
<sequence>MNFKLDRHSPLSLKGQIREGILGLIESGALQPGQELPSARDLARTLAVNRNTTWSAYRELARQGWVESSVGSGTRVSKGAKTRSRHASLEELFNRTLEQALTLGYDHKQTGRAFLSFLARHALEPGSCLVMTVECNRETLDEMGGTLQKEIGCKVRPLLIQELEEHPEKTADFLQGVDLVVTGFNHLGELKALLPADSPEILGLLLKPDLAVLNELINQPHGKTIGLTCANQRSTETFFKSVNLAQDSKLTRIWAGLDNTDKFRQMLKQCQVIYATHYVYDRVKELAGPDKTVRKVRLDLDPSGIKLIRSRLAGVKRIFT</sequence>
<evidence type="ECO:0000259" key="4">
    <source>
        <dbReference type="PROSITE" id="PS50949"/>
    </source>
</evidence>
<feature type="domain" description="HTH gntR-type" evidence="4">
    <location>
        <begin position="11"/>
        <end position="79"/>
    </location>
</feature>
<dbReference type="AlphaFoldDB" id="A0A0D2G8G6"/>
<comment type="caution">
    <text evidence="5">The sequence shown here is derived from an EMBL/GenBank/DDBJ whole genome shotgun (WGS) entry which is preliminary data.</text>
</comment>
<keyword evidence="1" id="KW-0805">Transcription regulation</keyword>
<proteinExistence type="predicted"/>
<keyword evidence="3" id="KW-0804">Transcription</keyword>
<dbReference type="CDD" id="cd07377">
    <property type="entry name" value="WHTH_GntR"/>
    <property type="match status" value="1"/>
</dbReference>
<evidence type="ECO:0000313" key="5">
    <source>
        <dbReference type="EMBL" id="KIX11237.1"/>
    </source>
</evidence>
<dbReference type="PROSITE" id="PS50949">
    <property type="entry name" value="HTH_GNTR"/>
    <property type="match status" value="1"/>
</dbReference>
<dbReference type="InParanoid" id="A0A0D2G8G6"/>
<name>A0A0D2G8G6_9BACT</name>
<dbReference type="SMART" id="SM00345">
    <property type="entry name" value="HTH_GNTR"/>
    <property type="match status" value="1"/>
</dbReference>
<dbReference type="GO" id="GO:0003677">
    <property type="term" value="F:DNA binding"/>
    <property type="evidence" value="ECO:0007669"/>
    <property type="project" value="UniProtKB-KW"/>
</dbReference>
<dbReference type="OrthoDB" id="163333at2"/>
<evidence type="ECO:0000313" key="6">
    <source>
        <dbReference type="Proteomes" id="UP000032233"/>
    </source>
</evidence>
<dbReference type="InterPro" id="IPR036390">
    <property type="entry name" value="WH_DNA-bd_sf"/>
</dbReference>
<accession>A0A0D2G8G6</accession>
<dbReference type="EMBL" id="AZAC01000067">
    <property type="protein sequence ID" value="KIX11237.1"/>
    <property type="molecule type" value="Genomic_DNA"/>
</dbReference>
<dbReference type="SUPFAM" id="SSF46785">
    <property type="entry name" value="Winged helix' DNA-binding domain"/>
    <property type="match status" value="1"/>
</dbReference>
<dbReference type="InterPro" id="IPR000524">
    <property type="entry name" value="Tscrpt_reg_HTH_GntR"/>
</dbReference>
<dbReference type="PANTHER" id="PTHR38445:SF9">
    <property type="entry name" value="HTH-TYPE TRANSCRIPTIONAL REPRESSOR YTRA"/>
    <property type="match status" value="1"/>
</dbReference>
<dbReference type="Gene3D" id="1.10.10.10">
    <property type="entry name" value="Winged helix-like DNA-binding domain superfamily/Winged helix DNA-binding domain"/>
    <property type="match status" value="1"/>
</dbReference>
<gene>
    <name evidence="5" type="ORF">X474_25715</name>
</gene>
<dbReference type="RefSeq" id="WP_044352357.1">
    <property type="nucleotide sequence ID" value="NZ_AZAC01000067.1"/>
</dbReference>
<evidence type="ECO:0000256" key="1">
    <source>
        <dbReference type="ARBA" id="ARBA00023015"/>
    </source>
</evidence>
<dbReference type="PANTHER" id="PTHR38445">
    <property type="entry name" value="HTH-TYPE TRANSCRIPTIONAL REPRESSOR YTRA"/>
    <property type="match status" value="1"/>
</dbReference>